<evidence type="ECO:0000313" key="3">
    <source>
        <dbReference type="EMBL" id="NEW76469.1"/>
    </source>
</evidence>
<evidence type="ECO:0000313" key="4">
    <source>
        <dbReference type="Proteomes" id="UP000476310"/>
    </source>
</evidence>
<sequence length="482" mass="52349">MARLRGRLRPRSWAWTWAWTREERQRGRGRAPRPTDGYHQVAEPPADRHRLARRDMEWQMLRILLIFRLMHGIQLAVTVPGIAGRLPHRGGALLLLIAVVAESLWFVARIVRNHRRMLANDTERERAGVRPDPRDPPPTTYDGVAAGVELCSAVLFLWACALVMGPHRSQDMAPLLVLTTEQISAAGIGSALGRPRRVLVIGTCAIAASYAAVVALGDGGPAALTRSDVLIGLTGYGALAYLIRRGAAFLLQLAADLGDMSLQLHEQEQRKLLAIELHNHLGHTLNAFQRIDASDPEQIDSLRRSAVVARERLATFIGTGRFSESVPLIGMVHRQVALATNDTLTVEPIVTERVVGAAGRVLPSQVELLEPALRALLINVPRSAGVHDAVLHVDLVEDADGGELVELVVTDEGVGFPPGVLARGVGAMRSLALHESLLRERGGALRVRSVPGFTQVTLTLPIQRDNDTETSYTTEPSQGGVG</sequence>
<proteinExistence type="predicted"/>
<feature type="region of interest" description="Disordered" evidence="1">
    <location>
        <begin position="26"/>
        <end position="46"/>
    </location>
</feature>
<dbReference type="Proteomes" id="UP000476310">
    <property type="component" value="Unassembled WGS sequence"/>
</dbReference>
<dbReference type="EMBL" id="JAAIKT010000082">
    <property type="protein sequence ID" value="NEW76469.1"/>
    <property type="molecule type" value="Genomic_DNA"/>
</dbReference>
<feature type="transmembrane region" description="Helical" evidence="2">
    <location>
        <begin position="223"/>
        <end position="243"/>
    </location>
</feature>
<keyword evidence="2" id="KW-0812">Transmembrane</keyword>
<dbReference type="InterPro" id="IPR036890">
    <property type="entry name" value="HATPase_C_sf"/>
</dbReference>
<keyword evidence="2" id="KW-0472">Membrane</keyword>
<feature type="transmembrane region" description="Helical" evidence="2">
    <location>
        <begin position="89"/>
        <end position="108"/>
    </location>
</feature>
<protein>
    <recommendedName>
        <fullName evidence="5">Histidine kinase/HSP90-like ATPase domain-containing protein</fullName>
    </recommendedName>
</protein>
<dbReference type="RefSeq" id="WP_206282454.1">
    <property type="nucleotide sequence ID" value="NZ_JAAIKT010000082.1"/>
</dbReference>
<feature type="transmembrane region" description="Helical" evidence="2">
    <location>
        <begin position="63"/>
        <end position="83"/>
    </location>
</feature>
<dbReference type="AlphaFoldDB" id="A0A6G4AUX8"/>
<comment type="caution">
    <text evidence="3">The sequence shown here is derived from an EMBL/GenBank/DDBJ whole genome shotgun (WGS) entry which is preliminary data.</text>
</comment>
<accession>A0A6G4AUX8</accession>
<organism evidence="3 4">
    <name type="scientific">Streptomyces rhizosphaericus</name>
    <dbReference type="NCBI Taxonomy" id="114699"/>
    <lineage>
        <taxon>Bacteria</taxon>
        <taxon>Bacillati</taxon>
        <taxon>Actinomycetota</taxon>
        <taxon>Actinomycetes</taxon>
        <taxon>Kitasatosporales</taxon>
        <taxon>Streptomycetaceae</taxon>
        <taxon>Streptomyces</taxon>
        <taxon>Streptomyces violaceusniger group</taxon>
    </lineage>
</organism>
<keyword evidence="2" id="KW-1133">Transmembrane helix</keyword>
<name>A0A6G4AUX8_9ACTN</name>
<evidence type="ECO:0000256" key="2">
    <source>
        <dbReference type="SAM" id="Phobius"/>
    </source>
</evidence>
<dbReference type="Gene3D" id="3.30.565.10">
    <property type="entry name" value="Histidine kinase-like ATPase, C-terminal domain"/>
    <property type="match status" value="1"/>
</dbReference>
<keyword evidence="4" id="KW-1185">Reference proteome</keyword>
<evidence type="ECO:0000256" key="1">
    <source>
        <dbReference type="SAM" id="MobiDB-lite"/>
    </source>
</evidence>
<reference evidence="3" key="1">
    <citation type="submission" date="2020-02" db="EMBL/GenBank/DDBJ databases">
        <title>A new Streptomyces sp. for controlling soil-borne diseases.</title>
        <authorList>
            <person name="Li X."/>
            <person name="Tian Y."/>
            <person name="Gao K."/>
        </authorList>
    </citation>
    <scope>NUCLEOTIDE SEQUENCE [LARGE SCALE GENOMIC DNA]</scope>
    <source>
        <strain evidence="3">0250</strain>
    </source>
</reference>
<feature type="transmembrane region" description="Helical" evidence="2">
    <location>
        <begin position="198"/>
        <end position="217"/>
    </location>
</feature>
<evidence type="ECO:0008006" key="5">
    <source>
        <dbReference type="Google" id="ProtNLM"/>
    </source>
</evidence>
<dbReference type="SUPFAM" id="SSF55874">
    <property type="entry name" value="ATPase domain of HSP90 chaperone/DNA topoisomerase II/histidine kinase"/>
    <property type="match status" value="1"/>
</dbReference>
<gene>
    <name evidence="3" type="ORF">G4H13_40485</name>
</gene>